<gene>
    <name evidence="1" type="ORF">GCM10022252_45480</name>
</gene>
<dbReference type="RefSeq" id="WP_344920020.1">
    <property type="nucleotide sequence ID" value="NZ_BAABAQ010000008.1"/>
</dbReference>
<protein>
    <recommendedName>
        <fullName evidence="3">TIGR04500 family peptide maturation system protein</fullName>
    </recommendedName>
</protein>
<dbReference type="EMBL" id="BAABAQ010000008">
    <property type="protein sequence ID" value="GAA4197065.1"/>
    <property type="molecule type" value="Genomic_DNA"/>
</dbReference>
<name>A0ABP8B393_9ACTN</name>
<evidence type="ECO:0008006" key="3">
    <source>
        <dbReference type="Google" id="ProtNLM"/>
    </source>
</evidence>
<sequence length="331" mass="36007">MKDYPQTLASAVELLRGLPRNRDSVRDARSTATGWIADHPGSGAQLVVDVRPGTPIVDYDLLLDHPDGGTIAISAPADDGVPWAIDHSHHWAAGTVLTVDGQELQIPTALLSMRSYAERHRLLLDDLIDYCVLLLETRHEPDPTQAELQSASDGFRRRRGLHNAEDMRHWLDEVGLTTQAYENHIYSLARSGRFRARKEAELAAAHFAAHTADFDRVAAVWAVGPGDALALLAEHPDPVAALTSAISEPSADLAVHVADRTAVELPEPLRTAGQGACVGPLPFGEAFLFGVVRRRHPAEPNQATLAAAGRAAFTAYMTMRRATAKVDWNWL</sequence>
<dbReference type="Proteomes" id="UP001501251">
    <property type="component" value="Unassembled WGS sequence"/>
</dbReference>
<accession>A0ABP8B393</accession>
<comment type="caution">
    <text evidence="1">The sequence shown here is derived from an EMBL/GenBank/DDBJ whole genome shotgun (WGS) entry which is preliminary data.</text>
</comment>
<proteinExistence type="predicted"/>
<organism evidence="1 2">
    <name type="scientific">Streptosporangium oxazolinicum</name>
    <dbReference type="NCBI Taxonomy" id="909287"/>
    <lineage>
        <taxon>Bacteria</taxon>
        <taxon>Bacillati</taxon>
        <taxon>Actinomycetota</taxon>
        <taxon>Actinomycetes</taxon>
        <taxon>Streptosporangiales</taxon>
        <taxon>Streptosporangiaceae</taxon>
        <taxon>Streptosporangium</taxon>
    </lineage>
</organism>
<reference evidence="2" key="1">
    <citation type="journal article" date="2019" name="Int. J. Syst. Evol. Microbiol.">
        <title>The Global Catalogue of Microorganisms (GCM) 10K type strain sequencing project: providing services to taxonomists for standard genome sequencing and annotation.</title>
        <authorList>
            <consortium name="The Broad Institute Genomics Platform"/>
            <consortium name="The Broad Institute Genome Sequencing Center for Infectious Disease"/>
            <person name="Wu L."/>
            <person name="Ma J."/>
        </authorList>
    </citation>
    <scope>NUCLEOTIDE SEQUENCE [LARGE SCALE GENOMIC DNA]</scope>
    <source>
        <strain evidence="2">JCM 17388</strain>
    </source>
</reference>
<keyword evidence="2" id="KW-1185">Reference proteome</keyword>
<dbReference type="InterPro" id="IPR030985">
    <property type="entry name" value="PpiC-rel_mature"/>
</dbReference>
<evidence type="ECO:0000313" key="1">
    <source>
        <dbReference type="EMBL" id="GAA4197065.1"/>
    </source>
</evidence>
<dbReference type="NCBIfam" id="TIGR04500">
    <property type="entry name" value="PpiC_rel_mature"/>
    <property type="match status" value="1"/>
</dbReference>
<evidence type="ECO:0000313" key="2">
    <source>
        <dbReference type="Proteomes" id="UP001501251"/>
    </source>
</evidence>